<keyword evidence="4" id="KW-1185">Reference proteome</keyword>
<evidence type="ECO:0000313" key="4">
    <source>
        <dbReference type="Proteomes" id="UP001242480"/>
    </source>
</evidence>
<evidence type="ECO:0000256" key="1">
    <source>
        <dbReference type="SAM" id="MobiDB-lite"/>
    </source>
</evidence>
<dbReference type="Pfam" id="PF13640">
    <property type="entry name" value="2OG-FeII_Oxy_3"/>
    <property type="match status" value="1"/>
</dbReference>
<feature type="domain" description="Prolyl 4-hydroxylase alpha subunit Fe(2+) 2OG dioxygenase" evidence="2">
    <location>
        <begin position="163"/>
        <end position="240"/>
    </location>
</feature>
<sequence>MMPARGGGRPPFRPQRASKRRSVRLAGRFPSARPPVKSIGQTRCADASCGPALIQVGGTNMSYLDLSALDATPVSTDPFPHVVVPHFVPAQRLSEVIADFPAVPGPGSHAPGELKIKGAFKSIVDELLADSFRSAVERKFKIDLSGKPTMYTVRGYVRQKDGSIHTDSKTKIVTVLLYLNEAWAPEGGRLRLLRNGSDLENYAAEIPPIDGNMLIFLRSDSSWHGHRPFEGQRRAIQLNWVTSQDVVDKEQARHGFSTRMKKLTSLFSRRAM</sequence>
<reference evidence="3 4" key="1">
    <citation type="submission" date="2023-07" db="EMBL/GenBank/DDBJ databases">
        <title>Genomic Encyclopedia of Type Strains, Phase IV (KMG-IV): sequencing the most valuable type-strain genomes for metagenomic binning, comparative biology and taxonomic classification.</title>
        <authorList>
            <person name="Goeker M."/>
        </authorList>
    </citation>
    <scope>NUCLEOTIDE SEQUENCE [LARGE SCALE GENOMIC DNA]</scope>
    <source>
        <strain evidence="3 4">DSM 19619</strain>
    </source>
</reference>
<dbReference type="RefSeq" id="WP_307275981.1">
    <property type="nucleotide sequence ID" value="NZ_JAUSVX010000008.1"/>
</dbReference>
<dbReference type="Gene3D" id="2.60.120.620">
    <property type="entry name" value="q2cbj1_9rhob like domain"/>
    <property type="match status" value="1"/>
</dbReference>
<dbReference type="Proteomes" id="UP001242480">
    <property type="component" value="Unassembled WGS sequence"/>
</dbReference>
<comment type="caution">
    <text evidence="3">The sequence shown here is derived from an EMBL/GenBank/DDBJ whole genome shotgun (WGS) entry which is preliminary data.</text>
</comment>
<dbReference type="InterPro" id="IPR044862">
    <property type="entry name" value="Pro_4_hyd_alph_FE2OG_OXY"/>
</dbReference>
<evidence type="ECO:0000313" key="3">
    <source>
        <dbReference type="EMBL" id="MDQ0471223.1"/>
    </source>
</evidence>
<feature type="region of interest" description="Disordered" evidence="1">
    <location>
        <begin position="1"/>
        <end position="41"/>
    </location>
</feature>
<evidence type="ECO:0000259" key="2">
    <source>
        <dbReference type="Pfam" id="PF13640"/>
    </source>
</evidence>
<accession>A0ABU0JCV1</accession>
<gene>
    <name evidence="3" type="ORF">QO011_004246</name>
</gene>
<organism evidence="3 4">
    <name type="scientific">Labrys wisconsinensis</name>
    <dbReference type="NCBI Taxonomy" id="425677"/>
    <lineage>
        <taxon>Bacteria</taxon>
        <taxon>Pseudomonadati</taxon>
        <taxon>Pseudomonadota</taxon>
        <taxon>Alphaproteobacteria</taxon>
        <taxon>Hyphomicrobiales</taxon>
        <taxon>Xanthobacteraceae</taxon>
        <taxon>Labrys</taxon>
    </lineage>
</organism>
<proteinExistence type="predicted"/>
<protein>
    <recommendedName>
        <fullName evidence="2">Prolyl 4-hydroxylase alpha subunit Fe(2+) 2OG dioxygenase domain-containing protein</fullName>
    </recommendedName>
</protein>
<dbReference type="EMBL" id="JAUSVX010000008">
    <property type="protein sequence ID" value="MDQ0471223.1"/>
    <property type="molecule type" value="Genomic_DNA"/>
</dbReference>
<name>A0ABU0JCV1_9HYPH</name>